<dbReference type="EMBL" id="CAJVPZ010006747">
    <property type="protein sequence ID" value="CAG8577223.1"/>
    <property type="molecule type" value="Genomic_DNA"/>
</dbReference>
<comment type="caution">
    <text evidence="1">The sequence shown here is derived from an EMBL/GenBank/DDBJ whole genome shotgun (WGS) entry which is preliminary data.</text>
</comment>
<sequence>MTGAHNDENGINVVTNVQNKNEIYDVANIYNYAKQEGFCFHKRHCFTDPTDSTVAHRRTFEYMQARIHQAEKAILVEDRRDRDSEIIALISEFKNEIPTKGLPNIIEEYFPEMHKLLKEYLIPQKIQKQCDQMSQSLCYDVFLVDNWSTLLEKYGFGMGHAKKALDYAIRANKVDKFVEYLKKFIEETKGELDIENIANLIVGDPIRVQHKGCQPNRYKSEGEIPYKRKICDTTNASNHDLNENELAQ</sequence>
<feature type="non-terminal residue" evidence="1">
    <location>
        <position position="248"/>
    </location>
</feature>
<evidence type="ECO:0000313" key="2">
    <source>
        <dbReference type="Proteomes" id="UP000789396"/>
    </source>
</evidence>
<accession>A0A9N9BU17</accession>
<name>A0A9N9BU17_9GLOM</name>
<gene>
    <name evidence="1" type="ORF">RFULGI_LOCUS5695</name>
</gene>
<dbReference type="Proteomes" id="UP000789396">
    <property type="component" value="Unassembled WGS sequence"/>
</dbReference>
<proteinExistence type="predicted"/>
<keyword evidence="2" id="KW-1185">Reference proteome</keyword>
<dbReference type="AlphaFoldDB" id="A0A9N9BU17"/>
<dbReference type="OrthoDB" id="2390044at2759"/>
<protein>
    <submittedName>
        <fullName evidence="1">10757_t:CDS:1</fullName>
    </submittedName>
</protein>
<organism evidence="1 2">
    <name type="scientific">Racocetra fulgida</name>
    <dbReference type="NCBI Taxonomy" id="60492"/>
    <lineage>
        <taxon>Eukaryota</taxon>
        <taxon>Fungi</taxon>
        <taxon>Fungi incertae sedis</taxon>
        <taxon>Mucoromycota</taxon>
        <taxon>Glomeromycotina</taxon>
        <taxon>Glomeromycetes</taxon>
        <taxon>Diversisporales</taxon>
        <taxon>Gigasporaceae</taxon>
        <taxon>Racocetra</taxon>
    </lineage>
</organism>
<reference evidence="1" key="1">
    <citation type="submission" date="2021-06" db="EMBL/GenBank/DDBJ databases">
        <authorList>
            <person name="Kallberg Y."/>
            <person name="Tangrot J."/>
            <person name="Rosling A."/>
        </authorList>
    </citation>
    <scope>NUCLEOTIDE SEQUENCE</scope>
    <source>
        <strain evidence="1">IN212</strain>
    </source>
</reference>
<evidence type="ECO:0000313" key="1">
    <source>
        <dbReference type="EMBL" id="CAG8577223.1"/>
    </source>
</evidence>